<dbReference type="RefSeq" id="WP_157320791.1">
    <property type="nucleotide sequence ID" value="NZ_BMFX01000005.1"/>
</dbReference>
<comment type="caution">
    <text evidence="2">The sequence shown here is derived from an EMBL/GenBank/DDBJ whole genome shotgun (WGS) entry which is preliminary data.</text>
</comment>
<proteinExistence type="inferred from homology"/>
<dbReference type="InterPro" id="IPR000600">
    <property type="entry name" value="ROK"/>
</dbReference>
<sequence length="314" mass="34016">MNAFLVDIGGTWTRFRNGSNVERVATPSKLRHPHRASSALARELVLLLAERVPTNTDAHVSLGAAYDPETDIAYGSGPLWGTGRHDIPFRRLLERQRPDVRWTVTNDVTAGLAHFTKMYARSADRQVMYVTISSGIALRTAQLPSRRIHVNAEGLQGEVGHLPATSTAIEAVRGLTCECGGLGHIAAISAGPAIPHVAEKLGLDGYNQPRNSEDGAPTELDERLLRVIVEPIANLIRTAVALQPHIDLIGIGGGVPSGIGTRYKHELHRQLSTAQSYVDRQPNEGPRLLLVSPDQVRPENGAALMAQGYLENVK</sequence>
<dbReference type="OrthoDB" id="8772678at2"/>
<protein>
    <submittedName>
        <fullName evidence="2">ROK family protein</fullName>
    </submittedName>
</protein>
<dbReference type="InterPro" id="IPR043129">
    <property type="entry name" value="ATPase_NBD"/>
</dbReference>
<organism evidence="2 3">
    <name type="scientific">Nesterenkonia alkaliphila</name>
    <dbReference type="NCBI Taxonomy" id="1463631"/>
    <lineage>
        <taxon>Bacteria</taxon>
        <taxon>Bacillati</taxon>
        <taxon>Actinomycetota</taxon>
        <taxon>Actinomycetes</taxon>
        <taxon>Micrococcales</taxon>
        <taxon>Micrococcaceae</taxon>
        <taxon>Nesterenkonia</taxon>
    </lineage>
</organism>
<dbReference type="SUPFAM" id="SSF53067">
    <property type="entry name" value="Actin-like ATPase domain"/>
    <property type="match status" value="1"/>
</dbReference>
<evidence type="ECO:0000256" key="1">
    <source>
        <dbReference type="ARBA" id="ARBA00006479"/>
    </source>
</evidence>
<accession>A0A7K1UFD5</accession>
<dbReference type="EMBL" id="WRPM01000011">
    <property type="protein sequence ID" value="MVT25094.1"/>
    <property type="molecule type" value="Genomic_DNA"/>
</dbReference>
<evidence type="ECO:0000313" key="3">
    <source>
        <dbReference type="Proteomes" id="UP000460157"/>
    </source>
</evidence>
<comment type="similarity">
    <text evidence="1">Belongs to the ROK (NagC/XylR) family.</text>
</comment>
<keyword evidence="3" id="KW-1185">Reference proteome</keyword>
<gene>
    <name evidence="2" type="ORF">GNZ21_01725</name>
</gene>
<evidence type="ECO:0000313" key="2">
    <source>
        <dbReference type="EMBL" id="MVT25094.1"/>
    </source>
</evidence>
<dbReference type="Gene3D" id="3.30.420.40">
    <property type="match status" value="2"/>
</dbReference>
<dbReference type="Pfam" id="PF00480">
    <property type="entry name" value="ROK"/>
    <property type="match status" value="1"/>
</dbReference>
<dbReference type="Proteomes" id="UP000460157">
    <property type="component" value="Unassembled WGS sequence"/>
</dbReference>
<dbReference type="AlphaFoldDB" id="A0A7K1UFD5"/>
<reference evidence="2 3" key="1">
    <citation type="submission" date="2019-12" db="EMBL/GenBank/DDBJ databases">
        <title>Nesterenkonia muleiensis sp. nov., a novel actinobacterium isolated from sap of Populus euphratica.</title>
        <authorList>
            <person name="Wang R."/>
        </authorList>
    </citation>
    <scope>NUCLEOTIDE SEQUENCE [LARGE SCALE GENOMIC DNA]</scope>
    <source>
        <strain evidence="2 3">F10</strain>
    </source>
</reference>
<name>A0A7K1UFD5_9MICC</name>